<keyword evidence="2" id="KW-0813">Transport</keyword>
<feature type="transmembrane region" description="Helical" evidence="8">
    <location>
        <begin position="514"/>
        <end position="536"/>
    </location>
</feature>
<comment type="caution">
    <text evidence="9">The sequence shown here is derived from an EMBL/GenBank/DDBJ whole genome shotgun (WGS) entry which is preliminary data.</text>
</comment>
<feature type="transmembrane region" description="Helical" evidence="8">
    <location>
        <begin position="567"/>
        <end position="584"/>
    </location>
</feature>
<proteinExistence type="inferred from homology"/>
<evidence type="ECO:0000313" key="9">
    <source>
        <dbReference type="EMBL" id="TWT98737.1"/>
    </source>
</evidence>
<dbReference type="GO" id="GO:0005886">
    <property type="term" value="C:plasma membrane"/>
    <property type="evidence" value="ECO:0007669"/>
    <property type="project" value="UniProtKB-SubCell"/>
</dbReference>
<comment type="subcellular location">
    <subcellularLocation>
        <location evidence="1">Cell membrane</location>
        <topology evidence="1">Multi-pass membrane protein</topology>
    </subcellularLocation>
</comment>
<feature type="transmembrane region" description="Helical" evidence="8">
    <location>
        <begin position="75"/>
        <end position="92"/>
    </location>
</feature>
<feature type="transmembrane region" description="Helical" evidence="8">
    <location>
        <begin position="481"/>
        <end position="502"/>
    </location>
</feature>
<dbReference type="InterPro" id="IPR003474">
    <property type="entry name" value="Glcn_transporter"/>
</dbReference>
<feature type="transmembrane region" description="Helical" evidence="8">
    <location>
        <begin position="154"/>
        <end position="179"/>
    </location>
</feature>
<evidence type="ECO:0000256" key="8">
    <source>
        <dbReference type="SAM" id="Phobius"/>
    </source>
</evidence>
<feature type="transmembrane region" description="Helical" evidence="8">
    <location>
        <begin position="229"/>
        <end position="251"/>
    </location>
</feature>
<evidence type="ECO:0000256" key="4">
    <source>
        <dbReference type="ARBA" id="ARBA00022692"/>
    </source>
</evidence>
<dbReference type="AlphaFoldDB" id="A0A5C6AH16"/>
<feature type="transmembrane region" description="Helical" evidence="8">
    <location>
        <begin position="442"/>
        <end position="461"/>
    </location>
</feature>
<keyword evidence="5 8" id="KW-1133">Transmembrane helix</keyword>
<evidence type="ECO:0000256" key="7">
    <source>
        <dbReference type="ARBA" id="ARBA00049663"/>
    </source>
</evidence>
<feature type="transmembrane region" description="Helical" evidence="8">
    <location>
        <begin position="104"/>
        <end position="126"/>
    </location>
</feature>
<feature type="transmembrane region" description="Helical" evidence="8">
    <location>
        <begin position="191"/>
        <end position="209"/>
    </location>
</feature>
<evidence type="ECO:0000256" key="5">
    <source>
        <dbReference type="ARBA" id="ARBA00022989"/>
    </source>
</evidence>
<dbReference type="Pfam" id="PF02447">
    <property type="entry name" value="GntP_permease"/>
    <property type="match status" value="2"/>
</dbReference>
<accession>A0A5C6AH16</accession>
<dbReference type="Proteomes" id="UP000316213">
    <property type="component" value="Unassembled WGS sequence"/>
</dbReference>
<reference evidence="9 10" key="1">
    <citation type="submission" date="2019-02" db="EMBL/GenBank/DDBJ databases">
        <title>Deep-cultivation of Planctomycetes and their phenomic and genomic characterization uncovers novel biology.</title>
        <authorList>
            <person name="Wiegand S."/>
            <person name="Jogler M."/>
            <person name="Boedeker C."/>
            <person name="Pinto D."/>
            <person name="Vollmers J."/>
            <person name="Rivas-Marin E."/>
            <person name="Kohn T."/>
            <person name="Peeters S.H."/>
            <person name="Heuer A."/>
            <person name="Rast P."/>
            <person name="Oberbeckmann S."/>
            <person name="Bunk B."/>
            <person name="Jeske O."/>
            <person name="Meyerdierks A."/>
            <person name="Storesund J.E."/>
            <person name="Kallscheuer N."/>
            <person name="Luecker S."/>
            <person name="Lage O.M."/>
            <person name="Pohl T."/>
            <person name="Merkel B.J."/>
            <person name="Hornburger P."/>
            <person name="Mueller R.-W."/>
            <person name="Bruemmer F."/>
            <person name="Labrenz M."/>
            <person name="Spormann A.M."/>
            <person name="Op Den Camp H."/>
            <person name="Overmann J."/>
            <person name="Amann R."/>
            <person name="Jetten M.S.M."/>
            <person name="Mascher T."/>
            <person name="Medema M.H."/>
            <person name="Devos D.P."/>
            <person name="Kaster A.-K."/>
            <person name="Ovreas L."/>
            <person name="Rohde M."/>
            <person name="Galperin M.Y."/>
            <person name="Jogler C."/>
        </authorList>
    </citation>
    <scope>NUCLEOTIDE SEQUENCE [LARGE SCALE GENOMIC DNA]</scope>
    <source>
        <strain evidence="9 10">Pla100</strain>
    </source>
</reference>
<organism evidence="9 10">
    <name type="scientific">Neorhodopirellula pilleata</name>
    <dbReference type="NCBI Taxonomy" id="2714738"/>
    <lineage>
        <taxon>Bacteria</taxon>
        <taxon>Pseudomonadati</taxon>
        <taxon>Planctomycetota</taxon>
        <taxon>Planctomycetia</taxon>
        <taxon>Pirellulales</taxon>
        <taxon>Pirellulaceae</taxon>
        <taxon>Neorhodopirellula</taxon>
    </lineage>
</organism>
<keyword evidence="6 8" id="KW-0472">Membrane</keyword>
<evidence type="ECO:0000256" key="6">
    <source>
        <dbReference type="ARBA" id="ARBA00023136"/>
    </source>
</evidence>
<evidence type="ECO:0000256" key="3">
    <source>
        <dbReference type="ARBA" id="ARBA00022475"/>
    </source>
</evidence>
<dbReference type="GO" id="GO:0015128">
    <property type="term" value="F:gluconate transmembrane transporter activity"/>
    <property type="evidence" value="ECO:0007669"/>
    <property type="project" value="InterPro"/>
</dbReference>
<feature type="transmembrane region" description="Helical" evidence="8">
    <location>
        <begin position="542"/>
        <end position="560"/>
    </location>
</feature>
<feature type="transmembrane region" description="Helical" evidence="8">
    <location>
        <begin position="6"/>
        <end position="27"/>
    </location>
</feature>
<dbReference type="PANTHER" id="PTHR30354:SF22">
    <property type="entry name" value="HIGH-AFFINITY GLUCONATE TRANSPORTER"/>
    <property type="match status" value="1"/>
</dbReference>
<dbReference type="RefSeq" id="WP_231602895.1">
    <property type="nucleotide sequence ID" value="NZ_SJPM01000003.1"/>
</dbReference>
<protein>
    <submittedName>
        <fullName evidence="9">Gnt-II system L-idonate transporter</fullName>
    </submittedName>
</protein>
<sequence>MMSPRVLMFPLVLAIAFTIAAPIGLPLHATDWVSTQLIGQTDVTPTAAVDWTPALFVVIGIVSVLAMIIGLKLNAFLALILSALVVSLLVGYDQGTDAGDRMNAVVSAFGGSAAGVGIVIAMAAIIGKCMLDSGSADRVVRTAVNATGEKNASLGLMISGFILAVPVFFDTVFYLLVPLARSLYRRTNKNYLRYLMAIATGGCITHTLVPPTPGPLLVAAILGVDIGMMMLIGAAVAIPAAIVGLLFSIFVDKKMTIEMRPLGANEERHQPLEESKLPGLFASLLPVLLPVALIGAGTLATTLADREDRAALLVSDVESFDLFADKFASATQSSPAGRILASENLSDDDRARLKTTATSDEEQSRVVEIVNTALLDKDFYEPSAFADVPMPKVTSDLMKTDQVRMKPVDRRRMNRALLDAAYPELIAPHQWDSPMRQTAQSLGLWSNPNFALMLAALAAMLTFKMVRSLSWRELGIDVEEALMSGGLIILITAAGGAFGAMLSQTGISDTIQNFFAGKQAAGVAVLLLAWSIAAVLKVAQGSSTVAMIVGAGMMAAILGGTQPPFHLVYVATAVGSGSLMGSWMNDSGFWVFTKMGGLTESEGLRSWTPLLATLSLVSLATTIVLSFLLPMAG</sequence>
<keyword evidence="3" id="KW-1003">Cell membrane</keyword>
<keyword evidence="4 8" id="KW-0812">Transmembrane</keyword>
<evidence type="ECO:0000256" key="2">
    <source>
        <dbReference type="ARBA" id="ARBA00022448"/>
    </source>
</evidence>
<name>A0A5C6AH16_9BACT</name>
<feature type="transmembrane region" description="Helical" evidence="8">
    <location>
        <begin position="48"/>
        <end position="69"/>
    </location>
</feature>
<keyword evidence="10" id="KW-1185">Reference proteome</keyword>
<dbReference type="PANTHER" id="PTHR30354">
    <property type="entry name" value="GNT FAMILY GLUCONATE TRANSPORTER"/>
    <property type="match status" value="1"/>
</dbReference>
<evidence type="ECO:0000313" key="10">
    <source>
        <dbReference type="Proteomes" id="UP000316213"/>
    </source>
</evidence>
<comment type="similarity">
    <text evidence="7">Belongs to the GntP permease family.</text>
</comment>
<dbReference type="EMBL" id="SJPM01000003">
    <property type="protein sequence ID" value="TWT98737.1"/>
    <property type="molecule type" value="Genomic_DNA"/>
</dbReference>
<gene>
    <name evidence="9" type="primary">idnT</name>
    <name evidence="9" type="ORF">Pla100_19020</name>
</gene>
<feature type="transmembrane region" description="Helical" evidence="8">
    <location>
        <begin position="604"/>
        <end position="629"/>
    </location>
</feature>
<evidence type="ECO:0000256" key="1">
    <source>
        <dbReference type="ARBA" id="ARBA00004651"/>
    </source>
</evidence>